<comment type="caution">
    <text evidence="1">The sequence shown here is derived from an EMBL/GenBank/DDBJ whole genome shotgun (WGS) entry which is preliminary data.</text>
</comment>
<protein>
    <submittedName>
        <fullName evidence="1">Metalloprotease</fullName>
        <ecNumber evidence="1">3.4.24.56</ecNumber>
    </submittedName>
</protein>
<keyword evidence="1" id="KW-0645">Protease</keyword>
<keyword evidence="2" id="KW-1185">Reference proteome</keyword>
<keyword evidence="1" id="KW-0378">Hydrolase</keyword>
<evidence type="ECO:0000313" key="1">
    <source>
        <dbReference type="EMBL" id="KAJ9085889.1"/>
    </source>
</evidence>
<dbReference type="Proteomes" id="UP001165960">
    <property type="component" value="Unassembled WGS sequence"/>
</dbReference>
<accession>A0ACC2UGF2</accession>
<sequence>MDMFVEFFVDPEFNATTVSSELKAVDYEYQMHKKFTKTSFRHTALAALKTTHKATRFACGNYETLATKPASQGVNIRDLVVSHYLKYYSSNTMDLVIIGKDEHPELSRKWSSLVFPKSQIETLLLNIEVPPSTAPACQWKF</sequence>
<keyword evidence="1" id="KW-0482">Metalloprotease</keyword>
<dbReference type="EC" id="3.4.24.56" evidence="1"/>
<reference evidence="1" key="1">
    <citation type="submission" date="2022-04" db="EMBL/GenBank/DDBJ databases">
        <title>Genome of the entomopathogenic fungus Entomophthora muscae.</title>
        <authorList>
            <person name="Elya C."/>
            <person name="Lovett B.R."/>
            <person name="Lee E."/>
            <person name="Macias A.M."/>
            <person name="Hajek A.E."/>
            <person name="De Bivort B.L."/>
            <person name="Kasson M.T."/>
            <person name="De Fine Licht H.H."/>
            <person name="Stajich J.E."/>
        </authorList>
    </citation>
    <scope>NUCLEOTIDE SEQUENCE</scope>
    <source>
        <strain evidence="1">Berkeley</strain>
    </source>
</reference>
<evidence type="ECO:0000313" key="2">
    <source>
        <dbReference type="Proteomes" id="UP001165960"/>
    </source>
</evidence>
<dbReference type="EMBL" id="QTSX02000740">
    <property type="protein sequence ID" value="KAJ9085889.1"/>
    <property type="molecule type" value="Genomic_DNA"/>
</dbReference>
<name>A0ACC2UGF2_9FUNG</name>
<organism evidence="1 2">
    <name type="scientific">Entomophthora muscae</name>
    <dbReference type="NCBI Taxonomy" id="34485"/>
    <lineage>
        <taxon>Eukaryota</taxon>
        <taxon>Fungi</taxon>
        <taxon>Fungi incertae sedis</taxon>
        <taxon>Zoopagomycota</taxon>
        <taxon>Entomophthoromycotina</taxon>
        <taxon>Entomophthoromycetes</taxon>
        <taxon>Entomophthorales</taxon>
        <taxon>Entomophthoraceae</taxon>
        <taxon>Entomophthora</taxon>
    </lineage>
</organism>
<gene>
    <name evidence="1" type="primary">STE23_22</name>
    <name evidence="1" type="ORF">DSO57_1009468</name>
</gene>
<proteinExistence type="predicted"/>